<sequence>MKLKGMVAAIGVASVMTLSGCASIVGDKEQAITINSTPSQADVVITDERSMDVFEGKTPTTVTLRKADGSYFGGKSYTVNISKDGFEDRTVAISSSPNGWYVAGNLVFGGFVGWLIVDPLTGSMYSLSPDEINASMGESVATAEDGSQALNIVLVQDVPQELRSDMKLLGQL</sequence>
<protein>
    <recommendedName>
        <fullName evidence="4">PEGA domain-containing protein</fullName>
    </recommendedName>
</protein>
<proteinExistence type="predicted"/>
<comment type="caution">
    <text evidence="2">The sequence shown here is derived from an EMBL/GenBank/DDBJ whole genome shotgun (WGS) entry which is preliminary data.</text>
</comment>
<dbReference type="OrthoDB" id="194242at2"/>
<feature type="signal peptide" evidence="1">
    <location>
        <begin position="1"/>
        <end position="24"/>
    </location>
</feature>
<feature type="chain" id="PRO_5018773613" description="PEGA domain-containing protein" evidence="1">
    <location>
        <begin position="25"/>
        <end position="172"/>
    </location>
</feature>
<dbReference type="EMBL" id="RXNS01000012">
    <property type="protein sequence ID" value="RTR01971.1"/>
    <property type="molecule type" value="Genomic_DNA"/>
</dbReference>
<evidence type="ECO:0000313" key="2">
    <source>
        <dbReference type="EMBL" id="RTR01971.1"/>
    </source>
</evidence>
<keyword evidence="1" id="KW-0732">Signal</keyword>
<gene>
    <name evidence="2" type="ORF">EKG36_13260</name>
</gene>
<organism evidence="2 3">
    <name type="scientific">Halomonas nitroreducens</name>
    <dbReference type="NCBI Taxonomy" id="447425"/>
    <lineage>
        <taxon>Bacteria</taxon>
        <taxon>Pseudomonadati</taxon>
        <taxon>Pseudomonadota</taxon>
        <taxon>Gammaproteobacteria</taxon>
        <taxon>Oceanospirillales</taxon>
        <taxon>Halomonadaceae</taxon>
        <taxon>Halomonas</taxon>
    </lineage>
</organism>
<accession>A0A3S0R0P0</accession>
<evidence type="ECO:0008006" key="4">
    <source>
        <dbReference type="Google" id="ProtNLM"/>
    </source>
</evidence>
<keyword evidence="3" id="KW-1185">Reference proteome</keyword>
<name>A0A3S0R0P0_9GAMM</name>
<dbReference type="AlphaFoldDB" id="A0A3S0R0P0"/>
<dbReference type="RefSeq" id="WP_126484862.1">
    <property type="nucleotide sequence ID" value="NZ_RXNS01000012.1"/>
</dbReference>
<evidence type="ECO:0000313" key="3">
    <source>
        <dbReference type="Proteomes" id="UP000267400"/>
    </source>
</evidence>
<reference evidence="2 3" key="1">
    <citation type="submission" date="2018-12" db="EMBL/GenBank/DDBJ databases">
        <authorList>
            <person name="Yu L."/>
        </authorList>
    </citation>
    <scope>NUCLEOTIDE SEQUENCE [LARGE SCALE GENOMIC DNA]</scope>
    <source>
        <strain evidence="2 3">11S</strain>
    </source>
</reference>
<evidence type="ECO:0000256" key="1">
    <source>
        <dbReference type="SAM" id="SignalP"/>
    </source>
</evidence>
<dbReference type="PROSITE" id="PS51257">
    <property type="entry name" value="PROKAR_LIPOPROTEIN"/>
    <property type="match status" value="1"/>
</dbReference>
<dbReference type="Proteomes" id="UP000267400">
    <property type="component" value="Unassembled WGS sequence"/>
</dbReference>